<proteinExistence type="predicted"/>
<reference evidence="1 2" key="1">
    <citation type="submission" date="2019-01" db="EMBL/GenBank/DDBJ databases">
        <authorList>
            <person name="Brito A."/>
        </authorList>
    </citation>
    <scope>NUCLEOTIDE SEQUENCE [LARGE SCALE GENOMIC DNA]</scope>
    <source>
        <strain evidence="1">1</strain>
    </source>
</reference>
<organism evidence="1 2">
    <name type="scientific">Hyella patelloides LEGE 07179</name>
    <dbReference type="NCBI Taxonomy" id="945734"/>
    <lineage>
        <taxon>Bacteria</taxon>
        <taxon>Bacillati</taxon>
        <taxon>Cyanobacteriota</taxon>
        <taxon>Cyanophyceae</taxon>
        <taxon>Pleurocapsales</taxon>
        <taxon>Hyellaceae</taxon>
        <taxon>Hyella</taxon>
    </lineage>
</organism>
<protein>
    <submittedName>
        <fullName evidence="1">Uncharacterized protein</fullName>
    </submittedName>
</protein>
<dbReference type="AlphaFoldDB" id="A0A563W2I9"/>
<evidence type="ECO:0000313" key="2">
    <source>
        <dbReference type="Proteomes" id="UP000320055"/>
    </source>
</evidence>
<dbReference type="Proteomes" id="UP000320055">
    <property type="component" value="Unassembled WGS sequence"/>
</dbReference>
<gene>
    <name evidence="1" type="ORF">H1P_6520010</name>
</gene>
<name>A0A563W2I9_9CYAN</name>
<keyword evidence="2" id="KW-1185">Reference proteome</keyword>
<evidence type="ECO:0000313" key="1">
    <source>
        <dbReference type="EMBL" id="VEP17886.1"/>
    </source>
</evidence>
<dbReference type="EMBL" id="CAACVJ010000615">
    <property type="protein sequence ID" value="VEP17886.1"/>
    <property type="molecule type" value="Genomic_DNA"/>
</dbReference>
<dbReference type="RefSeq" id="WP_144876318.1">
    <property type="nucleotide sequence ID" value="NZ_LR214384.1"/>
</dbReference>
<sequence length="77" mass="8807">MELNINQISPSPCTRQISLGDKVRVIDFAETPSECAVFQIASIENNRLALTTLDKQTTYEPFWVKRQDVRLVDSDHI</sequence>
<accession>A0A563W2I9</accession>